<feature type="compositionally biased region" description="Polar residues" evidence="1">
    <location>
        <begin position="82"/>
        <end position="92"/>
    </location>
</feature>
<protein>
    <submittedName>
        <fullName evidence="2">Uncharacterized protein</fullName>
    </submittedName>
</protein>
<accession>A0AAV4XMU5</accession>
<sequence>MELSELHAFPDPSWSIYTTVCRRFQQRQRRQLIAQTNDLVQKVGTNRKPPTCPPGKRVPQRHLRKPKRLRWLNVEERRGDRTTNPTQQQNFLLNLKKAHPG</sequence>
<dbReference type="AlphaFoldDB" id="A0AAV4XMU5"/>
<feature type="region of interest" description="Disordered" evidence="1">
    <location>
        <begin position="74"/>
        <end position="101"/>
    </location>
</feature>
<dbReference type="EMBL" id="BPLR01017869">
    <property type="protein sequence ID" value="GIY95058.1"/>
    <property type="molecule type" value="Genomic_DNA"/>
</dbReference>
<evidence type="ECO:0000256" key="1">
    <source>
        <dbReference type="SAM" id="MobiDB-lite"/>
    </source>
</evidence>
<comment type="caution">
    <text evidence="2">The sequence shown here is derived from an EMBL/GenBank/DDBJ whole genome shotgun (WGS) entry which is preliminary data.</text>
</comment>
<reference evidence="2 3" key="1">
    <citation type="submission" date="2021-06" db="EMBL/GenBank/DDBJ databases">
        <title>Caerostris extrusa draft genome.</title>
        <authorList>
            <person name="Kono N."/>
            <person name="Arakawa K."/>
        </authorList>
    </citation>
    <scope>NUCLEOTIDE SEQUENCE [LARGE SCALE GENOMIC DNA]</scope>
</reference>
<evidence type="ECO:0000313" key="3">
    <source>
        <dbReference type="Proteomes" id="UP001054945"/>
    </source>
</evidence>
<name>A0AAV4XMU5_CAEEX</name>
<organism evidence="2 3">
    <name type="scientific">Caerostris extrusa</name>
    <name type="common">Bark spider</name>
    <name type="synonym">Caerostris bankana</name>
    <dbReference type="NCBI Taxonomy" id="172846"/>
    <lineage>
        <taxon>Eukaryota</taxon>
        <taxon>Metazoa</taxon>
        <taxon>Ecdysozoa</taxon>
        <taxon>Arthropoda</taxon>
        <taxon>Chelicerata</taxon>
        <taxon>Arachnida</taxon>
        <taxon>Araneae</taxon>
        <taxon>Araneomorphae</taxon>
        <taxon>Entelegynae</taxon>
        <taxon>Araneoidea</taxon>
        <taxon>Araneidae</taxon>
        <taxon>Caerostris</taxon>
    </lineage>
</organism>
<keyword evidence="3" id="KW-1185">Reference proteome</keyword>
<dbReference type="Proteomes" id="UP001054945">
    <property type="component" value="Unassembled WGS sequence"/>
</dbReference>
<evidence type="ECO:0000313" key="2">
    <source>
        <dbReference type="EMBL" id="GIY95058.1"/>
    </source>
</evidence>
<proteinExistence type="predicted"/>
<gene>
    <name evidence="2" type="ORF">CEXT_800801</name>
</gene>